<dbReference type="OrthoDB" id="9763537at2"/>
<protein>
    <submittedName>
        <fullName evidence="7">Glycoside hydrolase dispersin B</fullName>
    </submittedName>
    <submittedName>
        <fullName evidence="5">Molecular chaperone TorD</fullName>
    </submittedName>
</protein>
<dbReference type="CDD" id="cd02742">
    <property type="entry name" value="GH20_hexosaminidase"/>
    <property type="match status" value="1"/>
</dbReference>
<evidence type="ECO:0000313" key="7">
    <source>
        <dbReference type="EMBL" id="TYA39629.1"/>
    </source>
</evidence>
<reference evidence="7 10" key="3">
    <citation type="submission" date="2019-08" db="EMBL/GenBank/DDBJ databases">
        <title>Whole genome sequencing of Aggregatibacter actinomycetemcomitans cultured from blood stream infections in Denmark reveals a novel phylogenetic lineage expressing serotype a membrane O polysaccharide.</title>
        <authorList>
            <person name="Nedergaard S."/>
            <person name="Kobel C.M."/>
            <person name="Nielsen M.B."/>
            <person name="Moeller R.T."/>
            <person name="Jensen A.B."/>
            <person name="Noerskov-Lauritsen N."/>
        </authorList>
    </citation>
    <scope>NUCLEOTIDE SEQUENCE [LARGE SCALE GENOMIC DNA]</scope>
    <source>
        <strain evidence="7 10">PN_563</strain>
    </source>
</reference>
<organism evidence="7 10">
    <name type="scientific">Aggregatibacter actinomycetemcomitans</name>
    <name type="common">Actinobacillus actinomycetemcomitans</name>
    <name type="synonym">Haemophilus actinomycetemcomitans</name>
    <dbReference type="NCBI Taxonomy" id="714"/>
    <lineage>
        <taxon>Bacteria</taxon>
        <taxon>Pseudomonadati</taxon>
        <taxon>Pseudomonadota</taxon>
        <taxon>Gammaproteobacteria</taxon>
        <taxon>Pasteurellales</taxon>
        <taxon>Pasteurellaceae</taxon>
        <taxon>Aggregatibacter</taxon>
    </lineage>
</organism>
<dbReference type="Proteomes" id="UP000072236">
    <property type="component" value="Chromosome"/>
</dbReference>
<feature type="domain" description="Glycoside hydrolase family 20 catalytic" evidence="4">
    <location>
        <begin position="40"/>
        <end position="354"/>
    </location>
</feature>
<dbReference type="EMBL" id="VSED01000004">
    <property type="protein sequence ID" value="TYA39629.1"/>
    <property type="molecule type" value="Genomic_DNA"/>
</dbReference>
<gene>
    <name evidence="7" type="primary">dspB</name>
    <name evidence="5" type="ORF">ACT75_07730</name>
    <name evidence="6" type="ORF">CQR80_03580</name>
    <name evidence="7" type="ORF">FXB79_02780</name>
</gene>
<proteinExistence type="inferred from homology"/>
<dbReference type="Gene3D" id="3.20.20.80">
    <property type="entry name" value="Glycosidases"/>
    <property type="match status" value="1"/>
</dbReference>
<name>A0A5D0EMY6_AGGAC</name>
<dbReference type="Pfam" id="PF00728">
    <property type="entry name" value="Glyco_hydro_20"/>
    <property type="match status" value="1"/>
</dbReference>
<evidence type="ECO:0000256" key="1">
    <source>
        <dbReference type="ARBA" id="ARBA00006285"/>
    </source>
</evidence>
<evidence type="ECO:0000256" key="2">
    <source>
        <dbReference type="ARBA" id="ARBA00022801"/>
    </source>
</evidence>
<dbReference type="PANTHER" id="PTHR43678">
    <property type="entry name" value="PUTATIVE (AFU_ORTHOLOGUE AFUA_2G00640)-RELATED"/>
    <property type="match status" value="1"/>
</dbReference>
<dbReference type="InterPro" id="IPR015883">
    <property type="entry name" value="Glyco_hydro_20_cat"/>
</dbReference>
<evidence type="ECO:0000256" key="3">
    <source>
        <dbReference type="PIRSR" id="PIRSR625705-1"/>
    </source>
</evidence>
<reference evidence="5 8" key="1">
    <citation type="submission" date="2015-10" db="EMBL/GenBank/DDBJ databases">
        <title>Tn-seq of a polymicrobial infection.</title>
        <authorList>
            <person name="Stacy A."/>
            <person name="Rumbaugh K.P."/>
            <person name="Whiteley M."/>
        </authorList>
    </citation>
    <scope>NUCLEOTIDE SEQUENCE [LARGE SCALE GENOMIC DNA]</scope>
    <source>
        <strain evidence="5 8">624</strain>
    </source>
</reference>
<dbReference type="RefSeq" id="WP_005541862.1">
    <property type="nucleotide sequence ID" value="NZ_CP012959.1"/>
</dbReference>
<dbReference type="Proteomes" id="UP000226080">
    <property type="component" value="Unassembled WGS sequence"/>
</dbReference>
<dbReference type="PANTHER" id="PTHR43678:SF1">
    <property type="entry name" value="BETA-N-ACETYLHEXOSAMINIDASE"/>
    <property type="match status" value="1"/>
</dbReference>
<dbReference type="InterPro" id="IPR017853">
    <property type="entry name" value="GH"/>
</dbReference>
<dbReference type="SMR" id="A0A5D0EMY6"/>
<evidence type="ECO:0000313" key="9">
    <source>
        <dbReference type="Proteomes" id="UP000226080"/>
    </source>
</evidence>
<dbReference type="Proteomes" id="UP000323012">
    <property type="component" value="Unassembled WGS sequence"/>
</dbReference>
<dbReference type="SUPFAM" id="SSF51445">
    <property type="entry name" value="(Trans)glycosidases"/>
    <property type="match status" value="1"/>
</dbReference>
<evidence type="ECO:0000313" key="8">
    <source>
        <dbReference type="Proteomes" id="UP000072236"/>
    </source>
</evidence>
<accession>A0A5D0EMY6</accession>
<comment type="similarity">
    <text evidence="1">Belongs to the glycosyl hydrolase 20 family.</text>
</comment>
<evidence type="ECO:0000313" key="6">
    <source>
        <dbReference type="EMBL" id="PHO20973.1"/>
    </source>
</evidence>
<dbReference type="InterPro" id="IPR052764">
    <property type="entry name" value="GH20_Enzymes"/>
</dbReference>
<keyword evidence="9" id="KW-1185">Reference proteome</keyword>
<keyword evidence="2 7" id="KW-0378">Hydrolase</keyword>
<dbReference type="InterPro" id="IPR025705">
    <property type="entry name" value="Beta_hexosaminidase_sua/sub"/>
</dbReference>
<feature type="active site" description="Proton donor" evidence="3">
    <location>
        <position position="204"/>
    </location>
</feature>
<dbReference type="AlphaFoldDB" id="A0A5D0EMY6"/>
<evidence type="ECO:0000259" key="4">
    <source>
        <dbReference type="Pfam" id="PF00728"/>
    </source>
</evidence>
<evidence type="ECO:0000313" key="10">
    <source>
        <dbReference type="Proteomes" id="UP000323012"/>
    </source>
</evidence>
<sequence>MNYIKKIILSLFLLGLFSVLNCCVKGNSIYPQKTSTKQTGLMLDIARHFYSPEVIKSFIDTISLSGGNFLHLHFSDHENYAIESHLLNQRAENAVQGKDGIYINPYTGKPFLNYRQLDDIKAYAKAKGIELIPELDSPNHMTAIFKLVQKDRGVKYLQGLKSRQVDDEIDITNADSITFMQSLMSEVIDIFGDTSQHFHIGGDEFGYSVESNHEFITYANKLSYFLEKKGLKTRMWNDGLIKNTFEQINPNIEITYWSYDGDTQDKNEAAERRDMRVSLPELLAKGFTVLNYNSYYLYIVPKASPTFSQDAAFAAKDVIKNWDLGVWDGRNTKNRVQNTHEIAGAALSIWGEDAKALKDETIQKNTKSLLEAVIHKTNGDE</sequence>
<dbReference type="EMBL" id="PCGW01000005">
    <property type="protein sequence ID" value="PHO20973.1"/>
    <property type="molecule type" value="Genomic_DNA"/>
</dbReference>
<dbReference type="EMBL" id="CP012959">
    <property type="protein sequence ID" value="AMQ94417.1"/>
    <property type="molecule type" value="Genomic_DNA"/>
</dbReference>
<dbReference type="PRINTS" id="PR00738">
    <property type="entry name" value="GLHYDRLASE20"/>
</dbReference>
<dbReference type="GO" id="GO:0004563">
    <property type="term" value="F:beta-N-acetylhexosaminidase activity"/>
    <property type="evidence" value="ECO:0007669"/>
    <property type="project" value="InterPro"/>
</dbReference>
<dbReference type="GO" id="GO:0005975">
    <property type="term" value="P:carbohydrate metabolic process"/>
    <property type="evidence" value="ECO:0007669"/>
    <property type="project" value="InterPro"/>
</dbReference>
<evidence type="ECO:0000313" key="5">
    <source>
        <dbReference type="EMBL" id="AMQ94417.1"/>
    </source>
</evidence>
<reference evidence="6 9" key="2">
    <citation type="submission" date="2017-10" db="EMBL/GenBank/DDBJ databases">
        <title>Draft genome sequences of Aggregatibacter actinomycetemcomitans strains 310a and 310b.</title>
        <authorList>
            <person name="May A.C."/>
            <person name="Ohta H."/>
            <person name="Maeda H."/>
            <person name="Kokeguchi S."/>
            <person name="Cugini C."/>
        </authorList>
    </citation>
    <scope>NUCLEOTIDE SEQUENCE [LARGE SCALE GENOMIC DNA]</scope>
    <source>
        <strain evidence="6 9">310b</strain>
    </source>
</reference>
<dbReference type="KEGG" id="aact:ACT75_07730"/>